<accession>A0A542E0J4</accession>
<feature type="transmembrane region" description="Helical" evidence="1">
    <location>
        <begin position="325"/>
        <end position="346"/>
    </location>
</feature>
<keyword evidence="1" id="KW-0472">Membrane</keyword>
<keyword evidence="1" id="KW-1133">Transmembrane helix</keyword>
<evidence type="ECO:0000313" key="2">
    <source>
        <dbReference type="EMBL" id="TQJ08704.1"/>
    </source>
</evidence>
<comment type="caution">
    <text evidence="2">The sequence shown here is derived from an EMBL/GenBank/DDBJ whole genome shotgun (WGS) entry which is preliminary data.</text>
</comment>
<reference evidence="2 3" key="1">
    <citation type="submission" date="2019-06" db="EMBL/GenBank/DDBJ databases">
        <title>Sequencing the genomes of 1000 actinobacteria strains.</title>
        <authorList>
            <person name="Klenk H.-P."/>
        </authorList>
    </citation>
    <scope>NUCLEOTIDE SEQUENCE [LARGE SCALE GENOMIC DNA]</scope>
    <source>
        <strain evidence="2 3">DSM 18607</strain>
    </source>
</reference>
<keyword evidence="3" id="KW-1185">Reference proteome</keyword>
<dbReference type="AlphaFoldDB" id="A0A542E0J4"/>
<keyword evidence="1" id="KW-0812">Transmembrane</keyword>
<dbReference type="EMBL" id="VFMN01000001">
    <property type="protein sequence ID" value="TQJ08704.1"/>
    <property type="molecule type" value="Genomic_DNA"/>
</dbReference>
<proteinExistence type="predicted"/>
<organism evidence="2 3">
    <name type="scientific">Lapillicoccus jejuensis</name>
    <dbReference type="NCBI Taxonomy" id="402171"/>
    <lineage>
        <taxon>Bacteria</taxon>
        <taxon>Bacillati</taxon>
        <taxon>Actinomycetota</taxon>
        <taxon>Actinomycetes</taxon>
        <taxon>Micrococcales</taxon>
        <taxon>Intrasporangiaceae</taxon>
        <taxon>Lapillicoccus</taxon>
    </lineage>
</organism>
<dbReference type="OrthoDB" id="4522719at2"/>
<dbReference type="RefSeq" id="WP_141848187.1">
    <property type="nucleotide sequence ID" value="NZ_BAAAPR010000004.1"/>
</dbReference>
<feature type="transmembrane region" description="Helical" evidence="1">
    <location>
        <begin position="283"/>
        <end position="304"/>
    </location>
</feature>
<protein>
    <submittedName>
        <fullName evidence="2">Uncharacterized protein</fullName>
    </submittedName>
</protein>
<dbReference type="SUPFAM" id="SSF48452">
    <property type="entry name" value="TPR-like"/>
    <property type="match status" value="1"/>
</dbReference>
<gene>
    <name evidence="2" type="ORF">FB458_1796</name>
</gene>
<name>A0A542E0J4_9MICO</name>
<sequence length="377" mass="39428">MSDPGSAGGPGPAATAAAEGRARHLIAMRRPDDALAVLGPAIAAAPDQARLLGLAAHAHLVRADVRDDAGDPVGSRRDYELGADLARRAAAADPHDEWGHRLLSIALVGLRSPYDAAHAADRAVRLEPFSYLTHLQYARALAAVGSPEAHERAWAAGRRAAELAPQEPAVHLLMAQLAHPTSGSSPQGLAVAEQALRRTLELDPGNSSALNDLARIQLRRRRGVAAITGFVHALRVDPRNGAARHNLGVVLAGWLRPAHWTVLAAVWVALLGQGAQPAPTGPWVVRSLCALVVVAVVVVVGLRLRRAVPGQVGAVLRQLPVVSRWAAAWAWCLAVSVAGLVVSGLVPLEVGTLGVGVAFVAVHLGTVCSWVWAARSR</sequence>
<dbReference type="Proteomes" id="UP000317893">
    <property type="component" value="Unassembled WGS sequence"/>
</dbReference>
<evidence type="ECO:0000313" key="3">
    <source>
        <dbReference type="Proteomes" id="UP000317893"/>
    </source>
</evidence>
<dbReference type="InterPro" id="IPR011990">
    <property type="entry name" value="TPR-like_helical_dom_sf"/>
</dbReference>
<evidence type="ECO:0000256" key="1">
    <source>
        <dbReference type="SAM" id="Phobius"/>
    </source>
</evidence>
<dbReference type="Gene3D" id="1.25.40.10">
    <property type="entry name" value="Tetratricopeptide repeat domain"/>
    <property type="match status" value="1"/>
</dbReference>
<feature type="transmembrane region" description="Helical" evidence="1">
    <location>
        <begin position="352"/>
        <end position="373"/>
    </location>
</feature>